<dbReference type="Proteomes" id="UP001295794">
    <property type="component" value="Unassembled WGS sequence"/>
</dbReference>
<dbReference type="InterPro" id="IPR000209">
    <property type="entry name" value="Peptidase_S8/S53_dom"/>
</dbReference>
<evidence type="ECO:0000256" key="2">
    <source>
        <dbReference type="ARBA" id="ARBA00002451"/>
    </source>
</evidence>
<comment type="catalytic activity">
    <reaction evidence="1">
        <text>Release of an N-terminal tripeptide from a polypeptide.</text>
        <dbReference type="EC" id="3.4.14.10"/>
    </reaction>
</comment>
<evidence type="ECO:0000256" key="4">
    <source>
        <dbReference type="ARBA" id="ARBA00012462"/>
    </source>
</evidence>
<dbReference type="EMBL" id="CAVNYO010000045">
    <property type="protein sequence ID" value="CAK5264006.1"/>
    <property type="molecule type" value="Genomic_DNA"/>
</dbReference>
<dbReference type="InterPro" id="IPR036852">
    <property type="entry name" value="Peptidase_S8/S53_dom_sf"/>
</dbReference>
<feature type="binding site" evidence="11">
    <location>
        <position position="551"/>
    </location>
    <ligand>
        <name>Ca(2+)</name>
        <dbReference type="ChEBI" id="CHEBI:29108"/>
    </ligand>
</feature>
<comment type="caution">
    <text evidence="14">The sequence shown here is derived from an EMBL/GenBank/DDBJ whole genome shotgun (WGS) entry which is preliminary data.</text>
</comment>
<keyword evidence="8 11" id="KW-0720">Serine protease</keyword>
<evidence type="ECO:0000259" key="13">
    <source>
        <dbReference type="PROSITE" id="PS51695"/>
    </source>
</evidence>
<organism evidence="14 16">
    <name type="scientific">Mycena citricolor</name>
    <dbReference type="NCBI Taxonomy" id="2018698"/>
    <lineage>
        <taxon>Eukaryota</taxon>
        <taxon>Fungi</taxon>
        <taxon>Dikarya</taxon>
        <taxon>Basidiomycota</taxon>
        <taxon>Agaricomycotina</taxon>
        <taxon>Agaricomycetes</taxon>
        <taxon>Agaricomycetidae</taxon>
        <taxon>Agaricales</taxon>
        <taxon>Marasmiineae</taxon>
        <taxon>Mycenaceae</taxon>
        <taxon>Mycena</taxon>
    </lineage>
</organism>
<evidence type="ECO:0000256" key="8">
    <source>
        <dbReference type="ARBA" id="ARBA00022825"/>
    </source>
</evidence>
<keyword evidence="6 11" id="KW-0479">Metal-binding</keyword>
<evidence type="ECO:0000313" key="16">
    <source>
        <dbReference type="Proteomes" id="UP001295794"/>
    </source>
</evidence>
<dbReference type="SUPFAM" id="SSF54897">
    <property type="entry name" value="Protease propeptides/inhibitors"/>
    <property type="match status" value="1"/>
</dbReference>
<dbReference type="EMBL" id="CAVNYO010000443">
    <property type="protein sequence ID" value="CAK5281070.1"/>
    <property type="molecule type" value="Genomic_DNA"/>
</dbReference>
<dbReference type="InterPro" id="IPR015366">
    <property type="entry name" value="S53_propep"/>
</dbReference>
<comment type="function">
    <text evidence="2">Secreted tripeptidyl-peptidase which degrades proteins at acidic pHs and is involved in virulence.</text>
</comment>
<evidence type="ECO:0000313" key="15">
    <source>
        <dbReference type="EMBL" id="CAK5281070.1"/>
    </source>
</evidence>
<dbReference type="GO" id="GO:0046872">
    <property type="term" value="F:metal ion binding"/>
    <property type="evidence" value="ECO:0007669"/>
    <property type="project" value="UniProtKB-UniRule"/>
</dbReference>
<feature type="active site" description="Charge relay system" evidence="11">
    <location>
        <position position="293"/>
    </location>
</feature>
<dbReference type="PROSITE" id="PS51695">
    <property type="entry name" value="SEDOLISIN"/>
    <property type="match status" value="1"/>
</dbReference>
<evidence type="ECO:0000256" key="5">
    <source>
        <dbReference type="ARBA" id="ARBA00022670"/>
    </source>
</evidence>
<dbReference type="GO" id="GO:0008240">
    <property type="term" value="F:tripeptidyl-peptidase activity"/>
    <property type="evidence" value="ECO:0007669"/>
    <property type="project" value="UniProtKB-EC"/>
</dbReference>
<dbReference type="CDD" id="cd11377">
    <property type="entry name" value="Pro-peptidase_S53"/>
    <property type="match status" value="1"/>
</dbReference>
<evidence type="ECO:0000256" key="10">
    <source>
        <dbReference type="ARBA" id="ARBA00023145"/>
    </source>
</evidence>
<dbReference type="AlphaFoldDB" id="A0AAD2GUX9"/>
<name>A0AAD2GUX9_9AGAR</name>
<keyword evidence="7 11" id="KW-0378">Hydrolase</keyword>
<feature type="binding site" evidence="11">
    <location>
        <position position="528"/>
    </location>
    <ligand>
        <name>Ca(2+)</name>
        <dbReference type="ChEBI" id="CHEBI:29108"/>
    </ligand>
</feature>
<dbReference type="SUPFAM" id="SSF52743">
    <property type="entry name" value="Subtilisin-like"/>
    <property type="match status" value="1"/>
</dbReference>
<dbReference type="PANTHER" id="PTHR14218">
    <property type="entry name" value="PROTEASE S8 TRIPEPTIDYL PEPTIDASE I CLN2"/>
    <property type="match status" value="1"/>
</dbReference>
<proteinExistence type="predicted"/>
<dbReference type="Pfam" id="PF09286">
    <property type="entry name" value="Pro-kuma_activ"/>
    <property type="match status" value="1"/>
</dbReference>
<evidence type="ECO:0000256" key="3">
    <source>
        <dbReference type="ARBA" id="ARBA00004239"/>
    </source>
</evidence>
<evidence type="ECO:0000313" key="14">
    <source>
        <dbReference type="EMBL" id="CAK5264006.1"/>
    </source>
</evidence>
<protein>
    <recommendedName>
        <fullName evidence="4">tripeptidyl-peptidase II</fullName>
        <ecNumber evidence="4">3.4.14.10</ecNumber>
    </recommendedName>
</protein>
<feature type="signal peptide" evidence="12">
    <location>
        <begin position="1"/>
        <end position="18"/>
    </location>
</feature>
<keyword evidence="9 11" id="KW-0106">Calcium</keyword>
<dbReference type="Gene3D" id="3.40.50.200">
    <property type="entry name" value="Peptidase S8/S53 domain"/>
    <property type="match status" value="1"/>
</dbReference>
<feature type="domain" description="Peptidase S53" evidence="13">
    <location>
        <begin position="213"/>
        <end position="573"/>
    </location>
</feature>
<dbReference type="GO" id="GO:0005576">
    <property type="term" value="C:extracellular region"/>
    <property type="evidence" value="ECO:0007669"/>
    <property type="project" value="UniProtKB-SubCell"/>
</dbReference>
<dbReference type="GO" id="GO:0004252">
    <property type="term" value="F:serine-type endopeptidase activity"/>
    <property type="evidence" value="ECO:0007669"/>
    <property type="project" value="UniProtKB-UniRule"/>
</dbReference>
<feature type="chain" id="PRO_5042440695" description="tripeptidyl-peptidase II" evidence="12">
    <location>
        <begin position="19"/>
        <end position="573"/>
    </location>
</feature>
<feature type="active site" description="Charge relay system" evidence="11">
    <location>
        <position position="487"/>
    </location>
</feature>
<keyword evidence="5 11" id="KW-0645">Protease</keyword>
<keyword evidence="16" id="KW-1185">Reference proteome</keyword>
<dbReference type="PANTHER" id="PTHR14218:SF15">
    <property type="entry name" value="TRIPEPTIDYL-PEPTIDASE 1"/>
    <property type="match status" value="1"/>
</dbReference>
<reference evidence="14" key="1">
    <citation type="submission" date="2023-11" db="EMBL/GenBank/DDBJ databases">
        <authorList>
            <person name="De Vega J J."/>
            <person name="De Vega J J."/>
        </authorList>
    </citation>
    <scope>NUCLEOTIDE SEQUENCE</scope>
</reference>
<sequence>MAFTKALALLAAFAVVAAARNEKVLHEKRSAVPSGFVCEGPAPATHELQLRFGLAPQNAAGLQAKLLELSTPGNANYHQWLSKEEVKTFMGPSEATVQAFNAFAAAHGLNTTGVSPNGDWISATVPVAQANDLFDADYQLFSHAQLESQIARTMSVSLPREIVGVVNVIHPSTTFDQPPSKPASPPFIQANEKVHKSKAHVPASCDTNDPHAIMTPACLQQIYGIPTKRAQAGNNSLLATGYLFQWAQEVDLKLFLEQLRPDIPSTTTFNLQNINGGSNPQGAGWAGEEANLDMQYTVGLATGVPVTFLSVGEFDFLTALLDTTTYLQGVSNPPTVMTTSYGMTESVIDITVVDALCNAYMSLGARGISVLFASGDGGVHNNHDSLDDCDMPDLAPVFPATCPFITSVGGTIGFPETAVNFTGGGFSTMFPAPAYQQKQVASFLKTVPANFSASFNRTGRGYPDVALQAVNFQIGIEGALALSGGTSASSPTFASMIALINDRLIAAGKPVLGFLNPFLYANSGAFNDITVGHNSGSVCPASSVGFDATTGWDPLSGMGTPNFKRLLAAALAA</sequence>
<dbReference type="InterPro" id="IPR030400">
    <property type="entry name" value="Sedolisin_dom"/>
</dbReference>
<evidence type="ECO:0000256" key="7">
    <source>
        <dbReference type="ARBA" id="ARBA00022801"/>
    </source>
</evidence>
<keyword evidence="12" id="KW-0732">Signal</keyword>
<dbReference type="InterPro" id="IPR050819">
    <property type="entry name" value="Tripeptidyl-peptidase_I"/>
</dbReference>
<evidence type="ECO:0000256" key="6">
    <source>
        <dbReference type="ARBA" id="ARBA00022723"/>
    </source>
</evidence>
<comment type="subcellular location">
    <subcellularLocation>
        <location evidence="3">Secreted</location>
        <location evidence="3">Extracellular space</location>
    </subcellularLocation>
</comment>
<dbReference type="GO" id="GO:0006508">
    <property type="term" value="P:proteolysis"/>
    <property type="evidence" value="ECO:0007669"/>
    <property type="project" value="UniProtKB-KW"/>
</dbReference>
<feature type="binding site" evidence="11">
    <location>
        <position position="529"/>
    </location>
    <ligand>
        <name>Ca(2+)</name>
        <dbReference type="ChEBI" id="CHEBI:29108"/>
    </ligand>
</feature>
<accession>A0AAD2GUX9</accession>
<evidence type="ECO:0000256" key="1">
    <source>
        <dbReference type="ARBA" id="ARBA00001910"/>
    </source>
</evidence>
<evidence type="ECO:0000256" key="12">
    <source>
        <dbReference type="SAM" id="SignalP"/>
    </source>
</evidence>
<keyword evidence="10" id="KW-0865">Zymogen</keyword>
<evidence type="ECO:0000256" key="11">
    <source>
        <dbReference type="PROSITE-ProRule" id="PRU01032"/>
    </source>
</evidence>
<feature type="binding site" evidence="11">
    <location>
        <position position="553"/>
    </location>
    <ligand>
        <name>Ca(2+)</name>
        <dbReference type="ChEBI" id="CHEBI:29108"/>
    </ligand>
</feature>
<dbReference type="SMART" id="SM00944">
    <property type="entry name" value="Pro-kuma_activ"/>
    <property type="match status" value="1"/>
</dbReference>
<dbReference type="Pfam" id="PF00082">
    <property type="entry name" value="Peptidase_S8"/>
    <property type="match status" value="1"/>
</dbReference>
<gene>
    <name evidence="15" type="ORF">MYCIT1_LOCUS31936</name>
    <name evidence="14" type="ORF">MYCIT1_LOCUS3822</name>
</gene>
<comment type="cofactor">
    <cofactor evidence="11">
        <name>Ca(2+)</name>
        <dbReference type="ChEBI" id="CHEBI:29108"/>
    </cofactor>
    <text evidence="11">Binds 1 Ca(2+) ion per subunit.</text>
</comment>
<dbReference type="CDD" id="cd04056">
    <property type="entry name" value="Peptidases_S53"/>
    <property type="match status" value="1"/>
</dbReference>
<feature type="active site" description="Charge relay system" evidence="11">
    <location>
        <position position="289"/>
    </location>
</feature>
<dbReference type="EC" id="3.4.14.10" evidence="4"/>
<evidence type="ECO:0000256" key="9">
    <source>
        <dbReference type="ARBA" id="ARBA00022837"/>
    </source>
</evidence>